<evidence type="ECO:0000259" key="3">
    <source>
        <dbReference type="Pfam" id="PF13556"/>
    </source>
</evidence>
<dbReference type="Pfam" id="PF17853">
    <property type="entry name" value="GGDEF_2"/>
    <property type="match status" value="1"/>
</dbReference>
<evidence type="ECO:0000313" key="6">
    <source>
        <dbReference type="Proteomes" id="UP000549695"/>
    </source>
</evidence>
<dbReference type="InterPro" id="IPR051448">
    <property type="entry name" value="CdaR-like_regulators"/>
</dbReference>
<feature type="domain" description="CdaR GGDEF-like" evidence="4">
    <location>
        <begin position="326"/>
        <end position="444"/>
    </location>
</feature>
<dbReference type="Gene3D" id="1.10.10.2840">
    <property type="entry name" value="PucR C-terminal helix-turn-helix domain"/>
    <property type="match status" value="1"/>
</dbReference>
<accession>A0A852VZ98</accession>
<organism evidence="5 6">
    <name type="scientific">Pseudonocardia alni</name>
    <name type="common">Amycolata alni</name>
    <dbReference type="NCBI Taxonomy" id="33907"/>
    <lineage>
        <taxon>Bacteria</taxon>
        <taxon>Bacillati</taxon>
        <taxon>Actinomycetota</taxon>
        <taxon>Actinomycetes</taxon>
        <taxon>Pseudonocardiales</taxon>
        <taxon>Pseudonocardiaceae</taxon>
        <taxon>Pseudonocardia</taxon>
    </lineage>
</organism>
<dbReference type="InterPro" id="IPR042070">
    <property type="entry name" value="PucR_C-HTH_sf"/>
</dbReference>
<dbReference type="PANTHER" id="PTHR33744:SF1">
    <property type="entry name" value="DNA-BINDING TRANSCRIPTIONAL ACTIVATOR ADER"/>
    <property type="match status" value="1"/>
</dbReference>
<dbReference type="InterPro" id="IPR025736">
    <property type="entry name" value="PucR_C-HTH_dom"/>
</dbReference>
<evidence type="ECO:0000256" key="2">
    <source>
        <dbReference type="SAM" id="Coils"/>
    </source>
</evidence>
<feature type="domain" description="PucR C-terminal helix-turn-helix" evidence="3">
    <location>
        <begin position="497"/>
        <end position="555"/>
    </location>
</feature>
<dbReference type="GeneID" id="98052178"/>
<dbReference type="RefSeq" id="WP_179761130.1">
    <property type="nucleotide sequence ID" value="NZ_BAAAJZ010000001.1"/>
</dbReference>
<feature type="coiled-coil region" evidence="2">
    <location>
        <begin position="156"/>
        <end position="183"/>
    </location>
</feature>
<comment type="similarity">
    <text evidence="1">Belongs to the CdaR family.</text>
</comment>
<comment type="caution">
    <text evidence="5">The sequence shown here is derived from an EMBL/GenBank/DDBJ whole genome shotgun (WGS) entry which is preliminary data.</text>
</comment>
<evidence type="ECO:0000313" key="5">
    <source>
        <dbReference type="EMBL" id="NYG02123.1"/>
    </source>
</evidence>
<keyword evidence="6" id="KW-1185">Reference proteome</keyword>
<evidence type="ECO:0000259" key="4">
    <source>
        <dbReference type="Pfam" id="PF17853"/>
    </source>
</evidence>
<protein>
    <submittedName>
        <fullName evidence="5">Sugar diacid utilization regulator</fullName>
    </submittedName>
</protein>
<gene>
    <name evidence="5" type="ORF">HDA37_002408</name>
</gene>
<reference evidence="5 6" key="1">
    <citation type="submission" date="2020-07" db="EMBL/GenBank/DDBJ databases">
        <title>Sequencing the genomes of 1000 actinobacteria strains.</title>
        <authorList>
            <person name="Klenk H.-P."/>
        </authorList>
    </citation>
    <scope>NUCLEOTIDE SEQUENCE [LARGE SCALE GENOMIC DNA]</scope>
    <source>
        <strain evidence="5 6">DSM 44749</strain>
    </source>
</reference>
<dbReference type="EMBL" id="JACCCZ010000001">
    <property type="protein sequence ID" value="NYG02123.1"/>
    <property type="molecule type" value="Genomic_DNA"/>
</dbReference>
<dbReference type="PANTHER" id="PTHR33744">
    <property type="entry name" value="CARBOHYDRATE DIACID REGULATOR"/>
    <property type="match status" value="1"/>
</dbReference>
<evidence type="ECO:0000256" key="1">
    <source>
        <dbReference type="ARBA" id="ARBA00006754"/>
    </source>
</evidence>
<proteinExistence type="inferred from homology"/>
<dbReference type="SUPFAM" id="SSF46689">
    <property type="entry name" value="Homeodomain-like"/>
    <property type="match status" value="1"/>
</dbReference>
<dbReference type="AlphaFoldDB" id="A0A852VZ98"/>
<keyword evidence="2" id="KW-0175">Coiled coil</keyword>
<dbReference type="InterPro" id="IPR041522">
    <property type="entry name" value="CdaR_GGDEF"/>
</dbReference>
<sequence length="578" mass="62638">MDDRQQMVELRMQMSNVCSMFALAMVMFDRVEEPDILRLAISSVSALGPYRPLGSYLVDETGMRTADGDTGLVAPLLDLDGKEGGLDVPGAAWVWAFPMRAVSGHTGYLVVSAGREPSVDQRFLLTTLAQLTGAALVRADLHRREKAGTTELGALSTRLASTNQQLQDAVADLQQRQRIHETLTRAAAHGGGAAGIADAVHALTGLVVAVEDRFGNLLAWSGPGRPRTYPRPRPRVRDEMLAEVRRNGRAMRHRERIVAVAQPYDEVLGVLSIADPRHEAGERDVFALEHGAVVLAVELSHQRALAEADLRLRRDLVDDLINDADGESASARAAVIGHDLHRPHQVLVARWSPASDEALVEALRRAGSRVLGVTPLTTRRRGTAVLVVPQPDPADGRPPPWVELHDVVASLLRSTNGSIGVGRPCEDPSGLPQSYSEAMRALEVRTAAAGAGGATTFDELGIYRLLAAGDGDGEVRGFVREWLGTLIDYDTANRSDLVTTLWQYYECGGNYDATARALTIHRSTLRYRLRRIRDLSGHDLGAVESRLNLHVASRAWRVLGGAGAARERTRPPGAVPGR</sequence>
<dbReference type="Proteomes" id="UP000549695">
    <property type="component" value="Unassembled WGS sequence"/>
</dbReference>
<dbReference type="InterPro" id="IPR009057">
    <property type="entry name" value="Homeodomain-like_sf"/>
</dbReference>
<name>A0A852VZ98_PSEA5</name>
<dbReference type="Pfam" id="PF13556">
    <property type="entry name" value="HTH_30"/>
    <property type="match status" value="1"/>
</dbReference>